<dbReference type="Pfam" id="PF00497">
    <property type="entry name" value="SBP_bac_3"/>
    <property type="match status" value="1"/>
</dbReference>
<proteinExistence type="inferred from homology"/>
<comment type="caution">
    <text evidence="8">The sequence shown here is derived from an EMBL/GenBank/DDBJ whole genome shotgun (WGS) entry which is preliminary data.</text>
</comment>
<feature type="signal peptide" evidence="5">
    <location>
        <begin position="1"/>
        <end position="22"/>
    </location>
</feature>
<dbReference type="InterPro" id="IPR001638">
    <property type="entry name" value="Solute-binding_3/MltF_N"/>
</dbReference>
<dbReference type="EMBL" id="MKQR01000026">
    <property type="protein sequence ID" value="OLR90968.1"/>
    <property type="molecule type" value="Genomic_DNA"/>
</dbReference>
<dbReference type="GO" id="GO:0030313">
    <property type="term" value="C:cell envelope"/>
    <property type="evidence" value="ECO:0007669"/>
    <property type="project" value="UniProtKB-SubCell"/>
</dbReference>
<evidence type="ECO:0000256" key="4">
    <source>
        <dbReference type="RuleBase" id="RU003744"/>
    </source>
</evidence>
<dbReference type="SMART" id="SM00062">
    <property type="entry name" value="PBPb"/>
    <property type="match status" value="1"/>
</dbReference>
<evidence type="ECO:0000256" key="1">
    <source>
        <dbReference type="ARBA" id="ARBA00004196"/>
    </source>
</evidence>
<dbReference type="PANTHER" id="PTHR35936:SF17">
    <property type="entry name" value="ARGININE-BINDING EXTRACELLULAR PROTEIN ARTP"/>
    <property type="match status" value="1"/>
</dbReference>
<dbReference type="OrthoDB" id="8454826at2"/>
<dbReference type="PROSITE" id="PS51257">
    <property type="entry name" value="PROKAR_LIPOPROTEIN"/>
    <property type="match status" value="1"/>
</dbReference>
<dbReference type="AlphaFoldDB" id="A0A1Q9LG04"/>
<feature type="domain" description="Solute-binding protein family 3/N-terminal" evidence="6">
    <location>
        <begin position="42"/>
        <end position="263"/>
    </location>
</feature>
<accession>A0A1Q9LG04</accession>
<evidence type="ECO:0000256" key="3">
    <source>
        <dbReference type="ARBA" id="ARBA00022729"/>
    </source>
</evidence>
<dbReference type="GO" id="GO:0016020">
    <property type="term" value="C:membrane"/>
    <property type="evidence" value="ECO:0007669"/>
    <property type="project" value="InterPro"/>
</dbReference>
<feature type="domain" description="Ionotropic glutamate receptor C-terminal" evidence="7">
    <location>
        <begin position="45"/>
        <end position="262"/>
    </location>
</feature>
<evidence type="ECO:0000256" key="5">
    <source>
        <dbReference type="SAM" id="SignalP"/>
    </source>
</evidence>
<keyword evidence="3 5" id="KW-0732">Signal</keyword>
<gene>
    <name evidence="8" type="ORF">BJP25_30940</name>
</gene>
<dbReference type="CDD" id="cd13530">
    <property type="entry name" value="PBP2_peptides_like"/>
    <property type="match status" value="1"/>
</dbReference>
<protein>
    <submittedName>
        <fullName evidence="8">ABC transporter substrate-binding protein</fullName>
    </submittedName>
</protein>
<evidence type="ECO:0000259" key="7">
    <source>
        <dbReference type="SMART" id="SM00079"/>
    </source>
</evidence>
<dbReference type="STRING" id="1193682.BJP25_30940"/>
<reference evidence="8 9" key="1">
    <citation type="submission" date="2016-10" db="EMBL/GenBank/DDBJ databases">
        <title>The Draft Genome Sequence of Actinokineospora bangkokensis 44EHWT reveals the biosynthetic pathway of antifungal compounds Thailandins with unusual extender unit butylmalonyl-CoA.</title>
        <authorList>
            <person name="Greule A."/>
            <person name="Intra B."/>
            <person name="Flemming S."/>
            <person name="Rommel M.G."/>
            <person name="Panbangred W."/>
            <person name="Bechthold A."/>
        </authorList>
    </citation>
    <scope>NUCLEOTIDE SEQUENCE [LARGE SCALE GENOMIC DNA]</scope>
    <source>
        <strain evidence="8 9">44EHW</strain>
    </source>
</reference>
<dbReference type="SUPFAM" id="SSF53850">
    <property type="entry name" value="Periplasmic binding protein-like II"/>
    <property type="match status" value="1"/>
</dbReference>
<organism evidence="8 9">
    <name type="scientific">Actinokineospora bangkokensis</name>
    <dbReference type="NCBI Taxonomy" id="1193682"/>
    <lineage>
        <taxon>Bacteria</taxon>
        <taxon>Bacillati</taxon>
        <taxon>Actinomycetota</taxon>
        <taxon>Actinomycetes</taxon>
        <taxon>Pseudonocardiales</taxon>
        <taxon>Pseudonocardiaceae</taxon>
        <taxon>Actinokineospora</taxon>
    </lineage>
</organism>
<dbReference type="GO" id="GO:0015276">
    <property type="term" value="F:ligand-gated monoatomic ion channel activity"/>
    <property type="evidence" value="ECO:0007669"/>
    <property type="project" value="InterPro"/>
</dbReference>
<keyword evidence="9" id="KW-1185">Reference proteome</keyword>
<dbReference type="Gene3D" id="3.40.190.10">
    <property type="entry name" value="Periplasmic binding protein-like II"/>
    <property type="match status" value="2"/>
</dbReference>
<dbReference type="PROSITE" id="PS01039">
    <property type="entry name" value="SBP_BACTERIAL_3"/>
    <property type="match status" value="1"/>
</dbReference>
<sequence>MALRSKLKVFALLPALALAVTACGGGGGDTTASGVKLVKAGELNTCTNLPYPPFQFREGDKVVGFDVDLVDLAAKKLGVTQTFVEIQFDSIKSGAALNSGRCDVAAAGMTITDERKQSLDFTRPYFDEVIALMVPKGSGVSSLDQLKGKRLGVQRGTTSLDYATEKGFTPTEYEDSAKQLLAFQSGQVDALLQDLPVVNDWLKRPELKDKFEISAQIKTGAQYGFAVKKGGNPELLKTLNDALDTAIKDGTWASTYERWMGSKPESTPAAG</sequence>
<evidence type="ECO:0000256" key="2">
    <source>
        <dbReference type="ARBA" id="ARBA00010333"/>
    </source>
</evidence>
<comment type="subcellular location">
    <subcellularLocation>
        <location evidence="1">Cell envelope</location>
    </subcellularLocation>
</comment>
<dbReference type="InterPro" id="IPR018313">
    <property type="entry name" value="SBP_3_CS"/>
</dbReference>
<evidence type="ECO:0000313" key="9">
    <source>
        <dbReference type="Proteomes" id="UP000186040"/>
    </source>
</evidence>
<dbReference type="RefSeq" id="WP_075977641.1">
    <property type="nucleotide sequence ID" value="NZ_MKQR01000026.1"/>
</dbReference>
<evidence type="ECO:0000259" key="6">
    <source>
        <dbReference type="SMART" id="SM00062"/>
    </source>
</evidence>
<feature type="chain" id="PRO_5012548225" evidence="5">
    <location>
        <begin position="23"/>
        <end position="271"/>
    </location>
</feature>
<evidence type="ECO:0000313" key="8">
    <source>
        <dbReference type="EMBL" id="OLR90968.1"/>
    </source>
</evidence>
<comment type="similarity">
    <text evidence="2 4">Belongs to the bacterial solute-binding protein 3 family.</text>
</comment>
<dbReference type="SMART" id="SM00079">
    <property type="entry name" value="PBPe"/>
    <property type="match status" value="1"/>
</dbReference>
<dbReference type="Proteomes" id="UP000186040">
    <property type="component" value="Unassembled WGS sequence"/>
</dbReference>
<dbReference type="PANTHER" id="PTHR35936">
    <property type="entry name" value="MEMBRANE-BOUND LYTIC MUREIN TRANSGLYCOSYLASE F"/>
    <property type="match status" value="1"/>
</dbReference>
<dbReference type="InterPro" id="IPR001320">
    <property type="entry name" value="Iontro_rcpt_C"/>
</dbReference>
<name>A0A1Q9LG04_9PSEU</name>